<name>A0ABN7PD59_TIMPD</name>
<dbReference type="Proteomes" id="UP001153148">
    <property type="component" value="Unassembled WGS sequence"/>
</dbReference>
<evidence type="ECO:0000313" key="4">
    <source>
        <dbReference type="Proteomes" id="UP001153148"/>
    </source>
</evidence>
<accession>A0ABN7PD59</accession>
<reference evidence="3" key="1">
    <citation type="submission" date="2021-03" db="EMBL/GenBank/DDBJ databases">
        <authorList>
            <person name="Tran Van P."/>
        </authorList>
    </citation>
    <scope>NUCLEOTIDE SEQUENCE</scope>
</reference>
<dbReference type="PANTHER" id="PTHR34639">
    <property type="entry name" value="PROTEIN FLATTOP"/>
    <property type="match status" value="1"/>
</dbReference>
<proteinExistence type="inferred from homology"/>
<evidence type="ECO:0000256" key="1">
    <source>
        <dbReference type="ARBA" id="ARBA00009887"/>
    </source>
</evidence>
<dbReference type="PANTHER" id="PTHR34639:SF1">
    <property type="entry name" value="PROTEIN FLATTOP"/>
    <property type="match status" value="1"/>
</dbReference>
<sequence length="117" mass="13575">MACFSSVCQFSDDHGLLVCSSLSENSRPSVWATGKSHKWYPERPRARRTTTRIIANDRGHLLPGIHRSDHTPWGRYLGTWDLPKRITRKLGRLSTATHDKYLNKRDYCPIFCDIEFI</sequence>
<dbReference type="InterPro" id="IPR038797">
    <property type="entry name" value="Fltp"/>
</dbReference>
<keyword evidence="4" id="KW-1185">Reference proteome</keyword>
<comment type="similarity">
    <text evidence="1">Belongs to the Flattop family.</text>
</comment>
<gene>
    <name evidence="3" type="ORF">TPAB3V08_LOCUS12065</name>
</gene>
<comment type="caution">
    <text evidence="3">The sequence shown here is derived from an EMBL/GenBank/DDBJ whole genome shotgun (WGS) entry which is preliminary data.</text>
</comment>
<dbReference type="EMBL" id="CAJPIN010039972">
    <property type="protein sequence ID" value="CAG2065121.1"/>
    <property type="molecule type" value="Genomic_DNA"/>
</dbReference>
<dbReference type="Pfam" id="PF22611">
    <property type="entry name" value="CFAP126"/>
    <property type="match status" value="1"/>
</dbReference>
<evidence type="ECO:0000256" key="2">
    <source>
        <dbReference type="ARBA" id="ARBA00033306"/>
    </source>
</evidence>
<protein>
    <recommendedName>
        <fullName evidence="2">Cilia- and flagella-associated protein 126</fullName>
    </recommendedName>
</protein>
<evidence type="ECO:0000313" key="3">
    <source>
        <dbReference type="EMBL" id="CAG2065121.1"/>
    </source>
</evidence>
<organism evidence="3 4">
    <name type="scientific">Timema podura</name>
    <name type="common">Walking stick</name>
    <dbReference type="NCBI Taxonomy" id="61482"/>
    <lineage>
        <taxon>Eukaryota</taxon>
        <taxon>Metazoa</taxon>
        <taxon>Ecdysozoa</taxon>
        <taxon>Arthropoda</taxon>
        <taxon>Hexapoda</taxon>
        <taxon>Insecta</taxon>
        <taxon>Pterygota</taxon>
        <taxon>Neoptera</taxon>
        <taxon>Polyneoptera</taxon>
        <taxon>Phasmatodea</taxon>
        <taxon>Timematodea</taxon>
        <taxon>Timematoidea</taxon>
        <taxon>Timematidae</taxon>
        <taxon>Timema</taxon>
    </lineage>
</organism>